<name>A0A9X8RLH6_CLODI</name>
<dbReference type="EMBL" id="FUPS01000014">
    <property type="protein sequence ID" value="SJS98944.1"/>
    <property type="molecule type" value="Genomic_DNA"/>
</dbReference>
<comment type="caution">
    <text evidence="1">The sequence shown here is derived from an EMBL/GenBank/DDBJ whole genome shotgun (WGS) entry which is preliminary data.</text>
</comment>
<evidence type="ECO:0000313" key="2">
    <source>
        <dbReference type="Proteomes" id="UP000189137"/>
    </source>
</evidence>
<reference evidence="1 2" key="1">
    <citation type="submission" date="2017-02" db="EMBL/GenBank/DDBJ databases">
        <authorList>
            <consortium name="Pathogen Informatics"/>
        </authorList>
    </citation>
    <scope>NUCLEOTIDE SEQUENCE [LARGE SCALE GENOMIC DNA]</scope>
    <source>
        <strain evidence="1 2">VRECD0157</strain>
    </source>
</reference>
<sequence length="336" mass="40232">MNNIFIPKEIIIGFQNRNGTYTGKLAYVIYKDENGKLRKEQSWNSWRDKNIEPLIYKNTPMSGFVLNKKIGGYNTGWNHRQTYVRIYDSRGFEFEITVENLLYILENTSSIKGKGLEGEFVYGWDGKDLILIPISSPDYKEITEFNKILHNKQIIKAKDLIIGATYRTKQNQTFIYIGKFDYYSLYGKKCTGKYHWFYNVERDDFEQFRSVLNKLISIIDSDCHENYADIFHKMEGSYFYSPIDESKNEYIEYSLEEFKEKMKDDKTCWGIEFYANREKVRIYSDGRIKYLKGRSTLYTYGYREEKYNNLEELYNKIRPQYLNTYLLNGRLYREGK</sequence>
<dbReference type="AlphaFoldDB" id="A0A9X8RLH6"/>
<evidence type="ECO:0000313" key="1">
    <source>
        <dbReference type="EMBL" id="SJS98944.1"/>
    </source>
</evidence>
<proteinExistence type="predicted"/>
<gene>
    <name evidence="1" type="ORF">SAMEA3375112_03354</name>
</gene>
<accession>A0A9X8RLH6</accession>
<dbReference type="Proteomes" id="UP000189137">
    <property type="component" value="Unassembled WGS sequence"/>
</dbReference>
<protein>
    <submittedName>
        <fullName evidence="1">Uncharacterized protein</fullName>
    </submittedName>
</protein>
<organism evidence="1 2">
    <name type="scientific">Clostridioides difficile</name>
    <name type="common">Peptoclostridium difficile</name>
    <dbReference type="NCBI Taxonomy" id="1496"/>
    <lineage>
        <taxon>Bacteria</taxon>
        <taxon>Bacillati</taxon>
        <taxon>Bacillota</taxon>
        <taxon>Clostridia</taxon>
        <taxon>Peptostreptococcales</taxon>
        <taxon>Peptostreptococcaceae</taxon>
        <taxon>Clostridioides</taxon>
    </lineage>
</organism>
<dbReference type="RefSeq" id="WP_009900675.1">
    <property type="nucleotide sequence ID" value="NZ_BIQW01000005.1"/>
</dbReference>